<dbReference type="AlphaFoldDB" id="A0AAE0JD38"/>
<dbReference type="Proteomes" id="UP001278500">
    <property type="component" value="Unassembled WGS sequence"/>
</dbReference>
<protein>
    <recommendedName>
        <fullName evidence="4">AA1-like domain-containing protein</fullName>
    </recommendedName>
</protein>
<evidence type="ECO:0000313" key="3">
    <source>
        <dbReference type="Proteomes" id="UP001278500"/>
    </source>
</evidence>
<reference evidence="2" key="2">
    <citation type="submission" date="2023-06" db="EMBL/GenBank/DDBJ databases">
        <authorList>
            <consortium name="Lawrence Berkeley National Laboratory"/>
            <person name="Haridas S."/>
            <person name="Hensen N."/>
            <person name="Bonometti L."/>
            <person name="Westerberg I."/>
            <person name="Brannstrom I.O."/>
            <person name="Guillou S."/>
            <person name="Cros-Aarteil S."/>
            <person name="Calhoun S."/>
            <person name="Kuo A."/>
            <person name="Mondo S."/>
            <person name="Pangilinan J."/>
            <person name="Riley R."/>
            <person name="Labutti K."/>
            <person name="Andreopoulos B."/>
            <person name="Lipzen A."/>
            <person name="Chen C."/>
            <person name="Yanf M."/>
            <person name="Daum C."/>
            <person name="Ng V."/>
            <person name="Clum A."/>
            <person name="Steindorff A."/>
            <person name="Ohm R."/>
            <person name="Martin F."/>
            <person name="Silar P."/>
            <person name="Natvig D."/>
            <person name="Lalanne C."/>
            <person name="Gautier V."/>
            <person name="Ament-Velasquez S.L."/>
            <person name="Kruys A."/>
            <person name="Hutchinson M.I."/>
            <person name="Powell A.J."/>
            <person name="Barry K."/>
            <person name="Miller A.N."/>
            <person name="Grigoriev I.V."/>
            <person name="Debuchy R."/>
            <person name="Gladieux P."/>
            <person name="Thoren M.H."/>
            <person name="Johannesson H."/>
        </authorList>
    </citation>
    <scope>NUCLEOTIDE SEQUENCE</scope>
    <source>
        <strain evidence="2">CBS 560.94</strain>
    </source>
</reference>
<dbReference type="GeneID" id="87866004"/>
<comment type="caution">
    <text evidence="2">The sequence shown here is derived from an EMBL/GenBank/DDBJ whole genome shotgun (WGS) entry which is preliminary data.</text>
</comment>
<dbReference type="RefSeq" id="XP_062680062.1">
    <property type="nucleotide sequence ID" value="XM_062828850.1"/>
</dbReference>
<sequence>MLRPPALFGILSLASSTFVAAHALAPWEIVQVDTYSPSGRLGSSTISYIKTTITDPNSATNATANCNIEWDGLTKGETPYGTALECTPVEDGSWEFEVLRADPSSERPSISNFILRFTRLTNDGNLYVGSVTLDSGIDRDLFFMCAASGFCYANLRPESTPVRVTPKEIGNRSSDLKEEYNPLVVVPEEVKGR</sequence>
<evidence type="ECO:0000256" key="1">
    <source>
        <dbReference type="SAM" id="SignalP"/>
    </source>
</evidence>
<evidence type="ECO:0008006" key="4">
    <source>
        <dbReference type="Google" id="ProtNLM"/>
    </source>
</evidence>
<name>A0AAE0JD38_9PEZI</name>
<accession>A0AAE0JD38</accession>
<keyword evidence="1" id="KW-0732">Signal</keyword>
<dbReference type="EMBL" id="JAUEPP010000005">
    <property type="protein sequence ID" value="KAK3342269.1"/>
    <property type="molecule type" value="Genomic_DNA"/>
</dbReference>
<feature type="chain" id="PRO_5042108008" description="AA1-like domain-containing protein" evidence="1">
    <location>
        <begin position="22"/>
        <end position="193"/>
    </location>
</feature>
<evidence type="ECO:0000313" key="2">
    <source>
        <dbReference type="EMBL" id="KAK3342269.1"/>
    </source>
</evidence>
<keyword evidence="3" id="KW-1185">Reference proteome</keyword>
<organism evidence="2 3">
    <name type="scientific">Neurospora tetraspora</name>
    <dbReference type="NCBI Taxonomy" id="94610"/>
    <lineage>
        <taxon>Eukaryota</taxon>
        <taxon>Fungi</taxon>
        <taxon>Dikarya</taxon>
        <taxon>Ascomycota</taxon>
        <taxon>Pezizomycotina</taxon>
        <taxon>Sordariomycetes</taxon>
        <taxon>Sordariomycetidae</taxon>
        <taxon>Sordariales</taxon>
        <taxon>Sordariaceae</taxon>
        <taxon>Neurospora</taxon>
    </lineage>
</organism>
<reference evidence="2" key="1">
    <citation type="journal article" date="2023" name="Mol. Phylogenet. Evol.">
        <title>Genome-scale phylogeny and comparative genomics of the fungal order Sordariales.</title>
        <authorList>
            <person name="Hensen N."/>
            <person name="Bonometti L."/>
            <person name="Westerberg I."/>
            <person name="Brannstrom I.O."/>
            <person name="Guillou S."/>
            <person name="Cros-Aarteil S."/>
            <person name="Calhoun S."/>
            <person name="Haridas S."/>
            <person name="Kuo A."/>
            <person name="Mondo S."/>
            <person name="Pangilinan J."/>
            <person name="Riley R."/>
            <person name="LaButti K."/>
            <person name="Andreopoulos B."/>
            <person name="Lipzen A."/>
            <person name="Chen C."/>
            <person name="Yan M."/>
            <person name="Daum C."/>
            <person name="Ng V."/>
            <person name="Clum A."/>
            <person name="Steindorff A."/>
            <person name="Ohm R.A."/>
            <person name="Martin F."/>
            <person name="Silar P."/>
            <person name="Natvig D.O."/>
            <person name="Lalanne C."/>
            <person name="Gautier V."/>
            <person name="Ament-Velasquez S.L."/>
            <person name="Kruys A."/>
            <person name="Hutchinson M.I."/>
            <person name="Powell A.J."/>
            <person name="Barry K."/>
            <person name="Miller A.N."/>
            <person name="Grigoriev I.V."/>
            <person name="Debuchy R."/>
            <person name="Gladieux P."/>
            <person name="Hiltunen Thoren M."/>
            <person name="Johannesson H."/>
        </authorList>
    </citation>
    <scope>NUCLEOTIDE SEQUENCE</scope>
    <source>
        <strain evidence="2">CBS 560.94</strain>
    </source>
</reference>
<gene>
    <name evidence="2" type="ORF">B0H65DRAFT_526043</name>
</gene>
<proteinExistence type="predicted"/>
<feature type="signal peptide" evidence="1">
    <location>
        <begin position="1"/>
        <end position="21"/>
    </location>
</feature>